<evidence type="ECO:0000313" key="7">
    <source>
        <dbReference type="Proteomes" id="UP000199093"/>
    </source>
</evidence>
<dbReference type="Proteomes" id="UP000199093">
    <property type="component" value="Unassembled WGS sequence"/>
</dbReference>
<dbReference type="InterPro" id="IPR005119">
    <property type="entry name" value="LysR_subst-bd"/>
</dbReference>
<protein>
    <submittedName>
        <fullName evidence="6">DNA-binding transcriptional regulator, LysR family</fullName>
    </submittedName>
</protein>
<dbReference type="PROSITE" id="PS50931">
    <property type="entry name" value="HTH_LYSR"/>
    <property type="match status" value="1"/>
</dbReference>
<dbReference type="PANTHER" id="PTHR30427">
    <property type="entry name" value="TRANSCRIPTIONAL ACTIVATOR PROTEIN LYSR"/>
    <property type="match status" value="1"/>
</dbReference>
<dbReference type="GO" id="GO:0010628">
    <property type="term" value="P:positive regulation of gene expression"/>
    <property type="evidence" value="ECO:0007669"/>
    <property type="project" value="TreeGrafter"/>
</dbReference>
<keyword evidence="2" id="KW-0805">Transcription regulation</keyword>
<dbReference type="Pfam" id="PF00126">
    <property type="entry name" value="HTH_1"/>
    <property type="match status" value="1"/>
</dbReference>
<evidence type="ECO:0000256" key="1">
    <source>
        <dbReference type="ARBA" id="ARBA00009437"/>
    </source>
</evidence>
<keyword evidence="3 6" id="KW-0238">DNA-binding</keyword>
<dbReference type="Gene3D" id="1.10.10.10">
    <property type="entry name" value="Winged helix-like DNA-binding domain superfamily/Winged helix DNA-binding domain"/>
    <property type="match status" value="1"/>
</dbReference>
<keyword evidence="7" id="KW-1185">Reference proteome</keyword>
<proteinExistence type="inferred from homology"/>
<dbReference type="PANTHER" id="PTHR30427:SF1">
    <property type="entry name" value="TRANSCRIPTIONAL ACTIVATOR PROTEIN LYSR"/>
    <property type="match status" value="1"/>
</dbReference>
<dbReference type="FunFam" id="1.10.10.10:FF:000001">
    <property type="entry name" value="LysR family transcriptional regulator"/>
    <property type="match status" value="1"/>
</dbReference>
<evidence type="ECO:0000256" key="4">
    <source>
        <dbReference type="ARBA" id="ARBA00023163"/>
    </source>
</evidence>
<dbReference type="GO" id="GO:0043565">
    <property type="term" value="F:sequence-specific DNA binding"/>
    <property type="evidence" value="ECO:0007669"/>
    <property type="project" value="TreeGrafter"/>
</dbReference>
<gene>
    <name evidence="6" type="ORF">SAMN04487993_100558</name>
</gene>
<dbReference type="SUPFAM" id="SSF46785">
    <property type="entry name" value="Winged helix' DNA-binding domain"/>
    <property type="match status" value="1"/>
</dbReference>
<dbReference type="RefSeq" id="WP_089845315.1">
    <property type="nucleotide sequence ID" value="NZ_FNEJ01000005.1"/>
</dbReference>
<dbReference type="EMBL" id="FNEJ01000005">
    <property type="protein sequence ID" value="SDI46499.1"/>
    <property type="molecule type" value="Genomic_DNA"/>
</dbReference>
<organism evidence="6 7">
    <name type="scientific">Salipiger marinus</name>
    <dbReference type="NCBI Taxonomy" id="555512"/>
    <lineage>
        <taxon>Bacteria</taxon>
        <taxon>Pseudomonadati</taxon>
        <taxon>Pseudomonadota</taxon>
        <taxon>Alphaproteobacteria</taxon>
        <taxon>Rhodobacterales</taxon>
        <taxon>Roseobacteraceae</taxon>
        <taxon>Salipiger</taxon>
    </lineage>
</organism>
<dbReference type="STRING" id="555512.SAMN04487993_100558"/>
<comment type="similarity">
    <text evidence="1">Belongs to the LysR transcriptional regulatory family.</text>
</comment>
<dbReference type="PRINTS" id="PR00039">
    <property type="entry name" value="HTHLYSR"/>
</dbReference>
<accession>A0A1G8KT16</accession>
<evidence type="ECO:0000256" key="2">
    <source>
        <dbReference type="ARBA" id="ARBA00023015"/>
    </source>
</evidence>
<dbReference type="InterPro" id="IPR036388">
    <property type="entry name" value="WH-like_DNA-bd_sf"/>
</dbReference>
<dbReference type="InterPro" id="IPR000847">
    <property type="entry name" value="LysR_HTH_N"/>
</dbReference>
<dbReference type="GO" id="GO:0003700">
    <property type="term" value="F:DNA-binding transcription factor activity"/>
    <property type="evidence" value="ECO:0007669"/>
    <property type="project" value="InterPro"/>
</dbReference>
<dbReference type="Pfam" id="PF03466">
    <property type="entry name" value="LysR_substrate"/>
    <property type="match status" value="1"/>
</dbReference>
<dbReference type="OrthoDB" id="7840053at2"/>
<sequence length="301" mass="32980">MNYRQCEIFVTALEAGSVTAAADRLGLSQPAVSKSLKLLETELGVRLFRRGAKGLQPTDEGRSLYLEAARLTESFSHLEGYAQGLARLEHARLEISCIPALSIAWLPEAISDFLREYGDLSLSFRSFSSPETVQRVARGELDIGISQARNEDLSIEKTRLFDLHAVCVLPPRHRLAGAAQIRLDQIAAERILSLSTADEIRRKFEALMLMAGHPVQGGIEVAIGAMLCRMVADGHGLGIVDAESARLFDGAGIVVRPLAEEISVPIYLLQNPLKPQSLIARKFVDHLLQVTAPRRDTPRAP</sequence>
<feature type="domain" description="HTH lysR-type" evidence="5">
    <location>
        <begin position="1"/>
        <end position="58"/>
    </location>
</feature>
<reference evidence="6 7" key="1">
    <citation type="submission" date="2016-10" db="EMBL/GenBank/DDBJ databases">
        <authorList>
            <person name="de Groot N.N."/>
        </authorList>
    </citation>
    <scope>NUCLEOTIDE SEQUENCE [LARGE SCALE GENOMIC DNA]</scope>
    <source>
        <strain evidence="6 7">DSM 26424</strain>
    </source>
</reference>
<dbReference type="SUPFAM" id="SSF53850">
    <property type="entry name" value="Periplasmic binding protein-like II"/>
    <property type="match status" value="1"/>
</dbReference>
<evidence type="ECO:0000313" key="6">
    <source>
        <dbReference type="EMBL" id="SDI46499.1"/>
    </source>
</evidence>
<evidence type="ECO:0000259" key="5">
    <source>
        <dbReference type="PROSITE" id="PS50931"/>
    </source>
</evidence>
<dbReference type="InterPro" id="IPR036390">
    <property type="entry name" value="WH_DNA-bd_sf"/>
</dbReference>
<dbReference type="Gene3D" id="3.40.190.290">
    <property type="match status" value="1"/>
</dbReference>
<name>A0A1G8KT16_9RHOB</name>
<keyword evidence="4" id="KW-0804">Transcription</keyword>
<dbReference type="AlphaFoldDB" id="A0A1G8KT16"/>
<evidence type="ECO:0000256" key="3">
    <source>
        <dbReference type="ARBA" id="ARBA00023125"/>
    </source>
</evidence>